<evidence type="ECO:0000256" key="6">
    <source>
        <dbReference type="SAM" id="MobiDB-lite"/>
    </source>
</evidence>
<sequence>MVRSPKDINTEPCEVCGLIIRYKADVPRHNRLHDKEAMMYKCTFPNCQYQNLQKSNLNTHMSTHTGEKPHACPEPDCAFRTADPGSLTRHRKKVHAYVPMKHNGTKAKLTASTKKSRRHDPYKRPASQGSSSTLPEELVDLTAVLEALPSACESTKHDATAPVLRNGLYSYPWDMDLFSQGGDSSSSLVNMESSTPLPAFELPEVVNAGQQLDPTFEQCTPDFLDSFFLQYSTILSEELGCPSMSLGFQVPAETYVTYPQAEPAVYVPELSWAAPSSLAALPASAAEYDFGTYDAVSASPEAFLYGSPASYASPPSPSPSEFSFSSYSSSSSPSLSSCSSFSSPSPNYDFSFLDSMSAGVPQDFIFPDPIAVC</sequence>
<dbReference type="SMART" id="SM00355">
    <property type="entry name" value="ZnF_C2H2"/>
    <property type="match status" value="3"/>
</dbReference>
<feature type="domain" description="C2H2-type" evidence="7">
    <location>
        <begin position="40"/>
        <end position="69"/>
    </location>
</feature>
<dbReference type="InterPro" id="IPR013087">
    <property type="entry name" value="Znf_C2H2_type"/>
</dbReference>
<accession>A0A8H5M5Q8</accession>
<evidence type="ECO:0000256" key="4">
    <source>
        <dbReference type="ARBA" id="ARBA00022833"/>
    </source>
</evidence>
<keyword evidence="2" id="KW-0677">Repeat</keyword>
<evidence type="ECO:0000313" key="8">
    <source>
        <dbReference type="EMBL" id="KAF5381696.1"/>
    </source>
</evidence>
<keyword evidence="1" id="KW-0479">Metal-binding</keyword>
<dbReference type="Gene3D" id="3.30.160.60">
    <property type="entry name" value="Classic Zinc Finger"/>
    <property type="match status" value="2"/>
</dbReference>
<evidence type="ECO:0000256" key="3">
    <source>
        <dbReference type="ARBA" id="ARBA00022771"/>
    </source>
</evidence>
<dbReference type="GO" id="GO:0000785">
    <property type="term" value="C:chromatin"/>
    <property type="evidence" value="ECO:0007669"/>
    <property type="project" value="TreeGrafter"/>
</dbReference>
<dbReference type="GO" id="GO:0000981">
    <property type="term" value="F:DNA-binding transcription factor activity, RNA polymerase II-specific"/>
    <property type="evidence" value="ECO:0007669"/>
    <property type="project" value="TreeGrafter"/>
</dbReference>
<dbReference type="Proteomes" id="UP000565441">
    <property type="component" value="Unassembled WGS sequence"/>
</dbReference>
<evidence type="ECO:0000256" key="5">
    <source>
        <dbReference type="PROSITE-ProRule" id="PRU00042"/>
    </source>
</evidence>
<keyword evidence="9" id="KW-1185">Reference proteome</keyword>
<dbReference type="AlphaFoldDB" id="A0A8H5M5Q8"/>
<comment type="caution">
    <text evidence="8">The sequence shown here is derived from an EMBL/GenBank/DDBJ whole genome shotgun (WGS) entry which is preliminary data.</text>
</comment>
<dbReference type="PROSITE" id="PS50157">
    <property type="entry name" value="ZINC_FINGER_C2H2_2"/>
    <property type="match status" value="1"/>
</dbReference>
<dbReference type="PANTHER" id="PTHR14003">
    <property type="entry name" value="TRANSCRIPTIONAL REPRESSOR PROTEIN YY"/>
    <property type="match status" value="1"/>
</dbReference>
<evidence type="ECO:0000259" key="7">
    <source>
        <dbReference type="PROSITE" id="PS50157"/>
    </source>
</evidence>
<keyword evidence="3 5" id="KW-0863">Zinc-finger</keyword>
<dbReference type="InterPro" id="IPR036236">
    <property type="entry name" value="Znf_C2H2_sf"/>
</dbReference>
<name>A0A8H5M5Q8_9AGAR</name>
<dbReference type="PROSITE" id="PS00028">
    <property type="entry name" value="ZINC_FINGER_C2H2_1"/>
    <property type="match status" value="1"/>
</dbReference>
<dbReference type="GO" id="GO:0008270">
    <property type="term" value="F:zinc ion binding"/>
    <property type="evidence" value="ECO:0007669"/>
    <property type="project" value="UniProtKB-KW"/>
</dbReference>
<dbReference type="OrthoDB" id="654211at2759"/>
<dbReference type="GO" id="GO:0005667">
    <property type="term" value="C:transcription regulator complex"/>
    <property type="evidence" value="ECO:0007669"/>
    <property type="project" value="TreeGrafter"/>
</dbReference>
<keyword evidence="4" id="KW-0862">Zinc</keyword>
<dbReference type="PANTHER" id="PTHR14003:SF19">
    <property type="entry name" value="YY2 TRANSCRIPTION FACTOR"/>
    <property type="match status" value="1"/>
</dbReference>
<organism evidence="8 9">
    <name type="scientific">Tricholomella constricta</name>
    <dbReference type="NCBI Taxonomy" id="117010"/>
    <lineage>
        <taxon>Eukaryota</taxon>
        <taxon>Fungi</taxon>
        <taxon>Dikarya</taxon>
        <taxon>Basidiomycota</taxon>
        <taxon>Agaricomycotina</taxon>
        <taxon>Agaricomycetes</taxon>
        <taxon>Agaricomycetidae</taxon>
        <taxon>Agaricales</taxon>
        <taxon>Tricholomatineae</taxon>
        <taxon>Lyophyllaceae</taxon>
        <taxon>Tricholomella</taxon>
    </lineage>
</organism>
<proteinExistence type="predicted"/>
<feature type="region of interest" description="Disordered" evidence="6">
    <location>
        <begin position="83"/>
        <end position="135"/>
    </location>
</feature>
<protein>
    <recommendedName>
        <fullName evidence="7">C2H2-type domain-containing protein</fullName>
    </recommendedName>
</protein>
<dbReference type="SUPFAM" id="SSF57667">
    <property type="entry name" value="beta-beta-alpha zinc fingers"/>
    <property type="match status" value="1"/>
</dbReference>
<reference evidence="8 9" key="1">
    <citation type="journal article" date="2020" name="ISME J.">
        <title>Uncovering the hidden diversity of litter-decomposition mechanisms in mushroom-forming fungi.</title>
        <authorList>
            <person name="Floudas D."/>
            <person name="Bentzer J."/>
            <person name="Ahren D."/>
            <person name="Johansson T."/>
            <person name="Persson P."/>
            <person name="Tunlid A."/>
        </authorList>
    </citation>
    <scope>NUCLEOTIDE SEQUENCE [LARGE SCALE GENOMIC DNA]</scope>
    <source>
        <strain evidence="8 9">CBS 661.87</strain>
    </source>
</reference>
<evidence type="ECO:0000256" key="2">
    <source>
        <dbReference type="ARBA" id="ARBA00022737"/>
    </source>
</evidence>
<dbReference type="GO" id="GO:0000978">
    <property type="term" value="F:RNA polymerase II cis-regulatory region sequence-specific DNA binding"/>
    <property type="evidence" value="ECO:0007669"/>
    <property type="project" value="TreeGrafter"/>
</dbReference>
<evidence type="ECO:0000256" key="1">
    <source>
        <dbReference type="ARBA" id="ARBA00022723"/>
    </source>
</evidence>
<dbReference type="GO" id="GO:0031519">
    <property type="term" value="C:PcG protein complex"/>
    <property type="evidence" value="ECO:0007669"/>
    <property type="project" value="TreeGrafter"/>
</dbReference>
<evidence type="ECO:0000313" key="9">
    <source>
        <dbReference type="Proteomes" id="UP000565441"/>
    </source>
</evidence>
<gene>
    <name evidence="8" type="ORF">D9615_005591</name>
</gene>
<dbReference type="EMBL" id="JAACJP010000010">
    <property type="protein sequence ID" value="KAF5381696.1"/>
    <property type="molecule type" value="Genomic_DNA"/>
</dbReference>